<organism evidence="5 6">
    <name type="scientific">Reyranella soli</name>
    <dbReference type="NCBI Taxonomy" id="1230389"/>
    <lineage>
        <taxon>Bacteria</taxon>
        <taxon>Pseudomonadati</taxon>
        <taxon>Pseudomonadota</taxon>
        <taxon>Alphaproteobacteria</taxon>
        <taxon>Hyphomicrobiales</taxon>
        <taxon>Reyranellaceae</taxon>
        <taxon>Reyranella</taxon>
    </lineage>
</organism>
<reference evidence="5 6" key="1">
    <citation type="submission" date="2019-07" db="EMBL/GenBank/DDBJ databases">
        <title>Whole genome shotgun sequence of Reyranella soli NBRC 108950.</title>
        <authorList>
            <person name="Hosoyama A."/>
            <person name="Uohara A."/>
            <person name="Ohji S."/>
            <person name="Ichikawa N."/>
        </authorList>
    </citation>
    <scope>NUCLEOTIDE SEQUENCE [LARGE SCALE GENOMIC DNA]</scope>
    <source>
        <strain evidence="5 6">NBRC 108950</strain>
    </source>
</reference>
<comment type="caution">
    <text evidence="5">The sequence shown here is derived from an EMBL/GenBank/DDBJ whole genome shotgun (WGS) entry which is preliminary data.</text>
</comment>
<feature type="domain" description="BON" evidence="3">
    <location>
        <begin position="156"/>
        <end position="224"/>
    </location>
</feature>
<evidence type="ECO:0000313" key="5">
    <source>
        <dbReference type="EMBL" id="GEP53588.1"/>
    </source>
</evidence>
<dbReference type="AlphaFoldDB" id="A0A512N3L0"/>
<dbReference type="InterPro" id="IPR046342">
    <property type="entry name" value="CBS_dom_sf"/>
</dbReference>
<dbReference type="CDD" id="cd04586">
    <property type="entry name" value="CBS_pair_BON_assoc"/>
    <property type="match status" value="1"/>
</dbReference>
<sequence>MHAKDVMTASIVCINVGDSIFDAAELLLGARVSAVPVVDDKKAVVGIVSEADLVRRAEIGTAARKNWLARLLDSDVSAANDFVATHTRRVADVMTKEVVTAGPDATLRELVELMERHGVKRIPIVRDGGLVGIVSRADLLCALLSREPDRPLPQPSDTALRQAVVETLEKRPWTSRWPTHVFVSGGIVDLWGFVDDAQGRKAYGIAAENVPGVRGVNNHLRQMPASTKMGL</sequence>
<dbReference type="SMART" id="SM00116">
    <property type="entry name" value="CBS"/>
    <property type="match status" value="2"/>
</dbReference>
<keyword evidence="1 2" id="KW-0129">CBS domain</keyword>
<evidence type="ECO:0000256" key="1">
    <source>
        <dbReference type="ARBA" id="ARBA00023122"/>
    </source>
</evidence>
<dbReference type="Proteomes" id="UP000321058">
    <property type="component" value="Unassembled WGS sequence"/>
</dbReference>
<evidence type="ECO:0000256" key="2">
    <source>
        <dbReference type="PROSITE-ProRule" id="PRU00703"/>
    </source>
</evidence>
<dbReference type="PANTHER" id="PTHR43080">
    <property type="entry name" value="CBS DOMAIN-CONTAINING PROTEIN CBSX3, MITOCHONDRIAL"/>
    <property type="match status" value="1"/>
</dbReference>
<keyword evidence="5" id="KW-0418">Kinase</keyword>
<dbReference type="PROSITE" id="PS50914">
    <property type="entry name" value="BON"/>
    <property type="match status" value="1"/>
</dbReference>
<dbReference type="PIRSF" id="PIRSF036990">
    <property type="entry name" value="UCP036990_CBS_BON"/>
    <property type="match status" value="1"/>
</dbReference>
<evidence type="ECO:0000259" key="3">
    <source>
        <dbReference type="PROSITE" id="PS50914"/>
    </source>
</evidence>
<dbReference type="InterPro" id="IPR000644">
    <property type="entry name" value="CBS_dom"/>
</dbReference>
<dbReference type="EMBL" id="BKAJ01000012">
    <property type="protein sequence ID" value="GEP53588.1"/>
    <property type="molecule type" value="Genomic_DNA"/>
</dbReference>
<gene>
    <name evidence="5" type="ORF">RSO01_07540</name>
</gene>
<evidence type="ECO:0000313" key="6">
    <source>
        <dbReference type="Proteomes" id="UP000321058"/>
    </source>
</evidence>
<dbReference type="PANTHER" id="PTHR43080:SF26">
    <property type="entry name" value="REGULATORY PROTEIN"/>
    <property type="match status" value="1"/>
</dbReference>
<dbReference type="Pfam" id="PF00571">
    <property type="entry name" value="CBS"/>
    <property type="match status" value="2"/>
</dbReference>
<dbReference type="RefSeq" id="WP_170302823.1">
    <property type="nucleotide sequence ID" value="NZ_BKAJ01000012.1"/>
</dbReference>
<accession>A0A512N3L0</accession>
<protein>
    <submittedName>
        <fullName evidence="5">Histidine kinase</fullName>
    </submittedName>
</protein>
<dbReference type="Gene3D" id="3.10.580.10">
    <property type="entry name" value="CBS-domain"/>
    <property type="match status" value="1"/>
</dbReference>
<dbReference type="InterPro" id="IPR007055">
    <property type="entry name" value="BON_dom"/>
</dbReference>
<dbReference type="InterPro" id="IPR017080">
    <property type="entry name" value="UCP036990_CBS_BON"/>
</dbReference>
<dbReference type="PROSITE" id="PS51371">
    <property type="entry name" value="CBS"/>
    <property type="match status" value="2"/>
</dbReference>
<dbReference type="SUPFAM" id="SSF54631">
    <property type="entry name" value="CBS-domain pair"/>
    <property type="match status" value="1"/>
</dbReference>
<keyword evidence="6" id="KW-1185">Reference proteome</keyword>
<feature type="domain" description="CBS" evidence="4">
    <location>
        <begin position="94"/>
        <end position="152"/>
    </location>
</feature>
<dbReference type="GO" id="GO:0016301">
    <property type="term" value="F:kinase activity"/>
    <property type="evidence" value="ECO:0007669"/>
    <property type="project" value="UniProtKB-KW"/>
</dbReference>
<dbReference type="Pfam" id="PF04972">
    <property type="entry name" value="BON"/>
    <property type="match status" value="1"/>
</dbReference>
<feature type="domain" description="CBS" evidence="4">
    <location>
        <begin position="7"/>
        <end position="63"/>
    </location>
</feature>
<name>A0A512N3L0_9HYPH</name>
<dbReference type="InterPro" id="IPR051257">
    <property type="entry name" value="Diverse_CBS-Domain"/>
</dbReference>
<keyword evidence="5" id="KW-0808">Transferase</keyword>
<proteinExistence type="predicted"/>
<evidence type="ECO:0000259" key="4">
    <source>
        <dbReference type="PROSITE" id="PS51371"/>
    </source>
</evidence>
<dbReference type="Gene3D" id="3.30.1340.30">
    <property type="match status" value="1"/>
</dbReference>